<name>A0ABS5V7A2_9GAMM</name>
<feature type="transmembrane region" description="Helical" evidence="1">
    <location>
        <begin position="7"/>
        <end position="25"/>
    </location>
</feature>
<evidence type="ECO:0000256" key="1">
    <source>
        <dbReference type="SAM" id="Phobius"/>
    </source>
</evidence>
<dbReference type="InterPro" id="IPR021309">
    <property type="entry name" value="YgaP-like_TM"/>
</dbReference>
<sequence>MSLERSIMAFAGFMVLLSLVLTAFVHHNFVWLTAFVGANLFQSAFTGFCPAAMLMKKLGVKTEAELCKLKQ</sequence>
<keyword evidence="1" id="KW-0472">Membrane</keyword>
<keyword evidence="1" id="KW-0812">Transmembrane</keyword>
<evidence type="ECO:0000259" key="2">
    <source>
        <dbReference type="Pfam" id="PF11127"/>
    </source>
</evidence>
<evidence type="ECO:0000313" key="3">
    <source>
        <dbReference type="EMBL" id="MBT1446307.1"/>
    </source>
</evidence>
<comment type="caution">
    <text evidence="3">The sequence shown here is derived from an EMBL/GenBank/DDBJ whole genome shotgun (WGS) entry which is preliminary data.</text>
</comment>
<gene>
    <name evidence="3" type="ORF">KJI95_17575</name>
</gene>
<protein>
    <submittedName>
        <fullName evidence="3">DUF2892 domain-containing protein</fullName>
    </submittedName>
</protein>
<dbReference type="Gene3D" id="6.10.140.1340">
    <property type="match status" value="1"/>
</dbReference>
<reference evidence="3 4" key="1">
    <citation type="submission" date="2021-05" db="EMBL/GenBank/DDBJ databases">
        <title>Shewanella sp. JM162201.</title>
        <authorList>
            <person name="Xu S."/>
            <person name="Li A."/>
        </authorList>
    </citation>
    <scope>NUCLEOTIDE SEQUENCE [LARGE SCALE GENOMIC DNA]</scope>
    <source>
        <strain evidence="3 4">JM162201</strain>
    </source>
</reference>
<dbReference type="RefSeq" id="WP_214508508.1">
    <property type="nucleotide sequence ID" value="NZ_JAHEPS010000010.1"/>
</dbReference>
<keyword evidence="4" id="KW-1185">Reference proteome</keyword>
<dbReference type="Pfam" id="PF11127">
    <property type="entry name" value="YgaP-like_TM"/>
    <property type="match status" value="1"/>
</dbReference>
<feature type="transmembrane region" description="Helical" evidence="1">
    <location>
        <begin position="31"/>
        <end position="54"/>
    </location>
</feature>
<keyword evidence="1" id="KW-1133">Transmembrane helix</keyword>
<proteinExistence type="predicted"/>
<accession>A0ABS5V7A2</accession>
<dbReference type="EMBL" id="JAHEPS010000010">
    <property type="protein sequence ID" value="MBT1446307.1"/>
    <property type="molecule type" value="Genomic_DNA"/>
</dbReference>
<evidence type="ECO:0000313" key="4">
    <source>
        <dbReference type="Proteomes" id="UP001195903"/>
    </source>
</evidence>
<dbReference type="Proteomes" id="UP001195903">
    <property type="component" value="Unassembled WGS sequence"/>
</dbReference>
<feature type="domain" description="Inner membrane protein YgaP-like transmembrane" evidence="2">
    <location>
        <begin position="2"/>
        <end position="62"/>
    </location>
</feature>
<organism evidence="3 4">
    <name type="scientific">Shewanella jiangmenensis</name>
    <dbReference type="NCBI Taxonomy" id="2837387"/>
    <lineage>
        <taxon>Bacteria</taxon>
        <taxon>Pseudomonadati</taxon>
        <taxon>Pseudomonadota</taxon>
        <taxon>Gammaproteobacteria</taxon>
        <taxon>Alteromonadales</taxon>
        <taxon>Shewanellaceae</taxon>
        <taxon>Shewanella</taxon>
    </lineage>
</organism>